<dbReference type="SUPFAM" id="SSF51430">
    <property type="entry name" value="NAD(P)-linked oxidoreductase"/>
    <property type="match status" value="1"/>
</dbReference>
<accession>A0A1I2ML93</accession>
<evidence type="ECO:0000313" key="3">
    <source>
        <dbReference type="Proteomes" id="UP000182135"/>
    </source>
</evidence>
<dbReference type="STRING" id="1529.SAMN04487885_11586"/>
<dbReference type="Gene3D" id="3.20.20.100">
    <property type="entry name" value="NADP-dependent oxidoreductase domain"/>
    <property type="match status" value="1"/>
</dbReference>
<feature type="domain" description="NADP-dependent oxidoreductase" evidence="1">
    <location>
        <begin position="8"/>
        <end position="73"/>
    </location>
</feature>
<dbReference type="Proteomes" id="UP000182135">
    <property type="component" value="Unassembled WGS sequence"/>
</dbReference>
<organism evidence="2 3">
    <name type="scientific">Clostridium cadaveris</name>
    <dbReference type="NCBI Taxonomy" id="1529"/>
    <lineage>
        <taxon>Bacteria</taxon>
        <taxon>Bacillati</taxon>
        <taxon>Bacillota</taxon>
        <taxon>Clostridia</taxon>
        <taxon>Eubacteriales</taxon>
        <taxon>Clostridiaceae</taxon>
        <taxon>Clostridium</taxon>
    </lineage>
</organism>
<reference evidence="2 3" key="1">
    <citation type="submission" date="2016-10" db="EMBL/GenBank/DDBJ databases">
        <authorList>
            <person name="de Groot N.N."/>
        </authorList>
    </citation>
    <scope>NUCLEOTIDE SEQUENCE [LARGE SCALE GENOMIC DNA]</scope>
    <source>
        <strain evidence="2 3">NLAE-zl-G419</strain>
    </source>
</reference>
<gene>
    <name evidence="2" type="ORF">SAMN04487885_11586</name>
</gene>
<sequence length="81" mass="9539">MFLDNDKFPELNKKIDEIAKENRVSNTAIAIAWILRHPVKIKTIVRTTNKKRIQDITRASEIEITRQQWHEIYRAAGNKLP</sequence>
<protein>
    <submittedName>
        <fullName evidence="2">Aldo/keto reductase family protein</fullName>
    </submittedName>
</protein>
<proteinExistence type="predicted"/>
<name>A0A1I2ML93_9CLOT</name>
<dbReference type="InterPro" id="IPR023210">
    <property type="entry name" value="NADP_OxRdtase_dom"/>
</dbReference>
<evidence type="ECO:0000259" key="1">
    <source>
        <dbReference type="Pfam" id="PF00248"/>
    </source>
</evidence>
<dbReference type="eggNOG" id="COG4989">
    <property type="taxonomic scope" value="Bacteria"/>
</dbReference>
<dbReference type="EMBL" id="FOOE01000015">
    <property type="protein sequence ID" value="SFF92295.1"/>
    <property type="molecule type" value="Genomic_DNA"/>
</dbReference>
<dbReference type="Pfam" id="PF00248">
    <property type="entry name" value="Aldo_ket_red"/>
    <property type="match status" value="1"/>
</dbReference>
<dbReference type="InterPro" id="IPR036812">
    <property type="entry name" value="NAD(P)_OxRdtase_dom_sf"/>
</dbReference>
<keyword evidence="3" id="KW-1185">Reference proteome</keyword>
<dbReference type="AlphaFoldDB" id="A0A1I2ML93"/>
<evidence type="ECO:0000313" key="2">
    <source>
        <dbReference type="EMBL" id="SFF92295.1"/>
    </source>
</evidence>